<evidence type="ECO:0000256" key="12">
    <source>
        <dbReference type="RuleBase" id="RU003843"/>
    </source>
</evidence>
<dbReference type="InterPro" id="IPR017945">
    <property type="entry name" value="DHBP_synth_RibB-like_a/b_dom"/>
</dbReference>
<dbReference type="Gene3D" id="3.90.870.10">
    <property type="entry name" value="DHBP synthase"/>
    <property type="match status" value="1"/>
</dbReference>
<reference evidence="13" key="1">
    <citation type="submission" date="2022-10" db="EMBL/GenBank/DDBJ databases">
        <title>Tapping the CABI collections for fungal endophytes: first genome assemblies for Collariella, Neodidymelliopsis, Ascochyta clinopodiicola, Didymella pomorum, Didymosphaeria variabile, Neocosmospora piperis and Neocucurbitaria cava.</title>
        <authorList>
            <person name="Hill R."/>
        </authorList>
    </citation>
    <scope>NUCLEOTIDE SEQUENCE</scope>
    <source>
        <strain evidence="13">IMI 366586</strain>
    </source>
</reference>
<evidence type="ECO:0000256" key="8">
    <source>
        <dbReference type="ARBA" id="ARBA00023206"/>
    </source>
</evidence>
<dbReference type="PANTHER" id="PTHR21327">
    <property type="entry name" value="GTP CYCLOHYDROLASE II-RELATED"/>
    <property type="match status" value="1"/>
</dbReference>
<keyword evidence="6 12" id="KW-0479">Metal-binding</keyword>
<dbReference type="GO" id="GO:0008686">
    <property type="term" value="F:3,4-dihydroxy-2-butanone-4-phosphate synthase activity"/>
    <property type="evidence" value="ECO:0007669"/>
    <property type="project" value="UniProtKB-EC"/>
</dbReference>
<keyword evidence="10 12" id="KW-0456">Lyase</keyword>
<dbReference type="PANTHER" id="PTHR21327:SF18">
    <property type="entry name" value="3,4-DIHYDROXY-2-BUTANONE 4-PHOSPHATE SYNTHASE"/>
    <property type="match status" value="1"/>
</dbReference>
<comment type="caution">
    <text evidence="13">The sequence shown here is derived from an EMBL/GenBank/DDBJ whole genome shotgun (WGS) entry which is preliminary data.</text>
</comment>
<gene>
    <name evidence="13" type="primary">RIB3</name>
    <name evidence="13" type="ORF">N0V84_010884</name>
</gene>
<dbReference type="Pfam" id="PF00926">
    <property type="entry name" value="DHBP_synthase"/>
    <property type="match status" value="1"/>
</dbReference>
<evidence type="ECO:0000256" key="6">
    <source>
        <dbReference type="ARBA" id="ARBA00022723"/>
    </source>
</evidence>
<dbReference type="NCBIfam" id="TIGR00506">
    <property type="entry name" value="ribB"/>
    <property type="match status" value="1"/>
</dbReference>
<dbReference type="GO" id="GO:0009231">
    <property type="term" value="P:riboflavin biosynthetic process"/>
    <property type="evidence" value="ECO:0007669"/>
    <property type="project" value="UniProtKB-KW"/>
</dbReference>
<sequence length="235" mass="25170">MPATIDHNQFDSIPDSIEAFRNGEFLVVLDDPSRENEADLIIAAQDVTTEKMGFLIRHSSGYVCAPLSPALTIALDLPQMVPNSQDLRGTAYTVSVDSADPSVSTGISARDRALACRTLADPAARPESFRRPGHILPLRSRPGGVRQRPGHTEAATEFCRLAGKTQAAAICEVIDDGDETPGQAVRHNPGMLRGEACIAFARKWGLKVCTIADLVAYVEKTEGKLETNGSEANGS</sequence>
<dbReference type="EC" id="4.1.99.12" evidence="3 12"/>
<protein>
    <recommendedName>
        <fullName evidence="4 12">3,4-dihydroxy-2-butanone 4-phosphate synthase</fullName>
        <shortName evidence="12">DHBP synthase</shortName>
        <ecNumber evidence="3 12">4.1.99.12</ecNumber>
    </recommendedName>
</protein>
<keyword evidence="7 12" id="KW-0460">Magnesium</keyword>
<evidence type="ECO:0000256" key="10">
    <source>
        <dbReference type="ARBA" id="ARBA00023239"/>
    </source>
</evidence>
<dbReference type="SUPFAM" id="SSF55821">
    <property type="entry name" value="YrdC/RibB"/>
    <property type="match status" value="1"/>
</dbReference>
<keyword evidence="9 12" id="KW-0464">Manganese</keyword>
<evidence type="ECO:0000256" key="5">
    <source>
        <dbReference type="ARBA" id="ARBA00022619"/>
    </source>
</evidence>
<comment type="cofactor">
    <cofactor evidence="12">
        <name>Mg(2+)</name>
        <dbReference type="ChEBI" id="CHEBI:18420"/>
    </cofactor>
    <cofactor evidence="12">
        <name>Mn(2+)</name>
        <dbReference type="ChEBI" id="CHEBI:29035"/>
    </cofactor>
    <text evidence="12">Binds 2 divalent metal cations per subunit. Magnesium or manganese.</text>
</comment>
<dbReference type="GO" id="GO:0005829">
    <property type="term" value="C:cytosol"/>
    <property type="evidence" value="ECO:0007669"/>
    <property type="project" value="TreeGrafter"/>
</dbReference>
<evidence type="ECO:0000256" key="7">
    <source>
        <dbReference type="ARBA" id="ARBA00022842"/>
    </source>
</evidence>
<dbReference type="EMBL" id="JAPEUR010000369">
    <property type="protein sequence ID" value="KAJ4310613.1"/>
    <property type="molecule type" value="Genomic_DNA"/>
</dbReference>
<evidence type="ECO:0000256" key="4">
    <source>
        <dbReference type="ARBA" id="ARBA00018836"/>
    </source>
</evidence>
<evidence type="ECO:0000313" key="13">
    <source>
        <dbReference type="EMBL" id="KAJ4310613.1"/>
    </source>
</evidence>
<evidence type="ECO:0000256" key="2">
    <source>
        <dbReference type="ARBA" id="ARBA00011738"/>
    </source>
</evidence>
<keyword evidence="14" id="KW-1185">Reference proteome</keyword>
<comment type="similarity">
    <text evidence="11 12">Belongs to the DHBP synthase family.</text>
</comment>
<accession>A0A9W8W4E3</accession>
<dbReference type="AlphaFoldDB" id="A0A9W8W4E3"/>
<evidence type="ECO:0000256" key="9">
    <source>
        <dbReference type="ARBA" id="ARBA00023211"/>
    </source>
</evidence>
<comment type="function">
    <text evidence="12">Catalyzes the conversion of D-ribulose 5-phosphate to formate and 3,4-dihydroxy-2-butanone 4-phosphate.</text>
</comment>
<evidence type="ECO:0000313" key="14">
    <source>
        <dbReference type="Proteomes" id="UP001140502"/>
    </source>
</evidence>
<dbReference type="Proteomes" id="UP001140502">
    <property type="component" value="Unassembled WGS sequence"/>
</dbReference>
<evidence type="ECO:0000256" key="11">
    <source>
        <dbReference type="ARBA" id="ARBA00060730"/>
    </source>
</evidence>
<organism evidence="13 14">
    <name type="scientific">Fusarium piperis</name>
    <dbReference type="NCBI Taxonomy" id="1435070"/>
    <lineage>
        <taxon>Eukaryota</taxon>
        <taxon>Fungi</taxon>
        <taxon>Dikarya</taxon>
        <taxon>Ascomycota</taxon>
        <taxon>Pezizomycotina</taxon>
        <taxon>Sordariomycetes</taxon>
        <taxon>Hypocreomycetidae</taxon>
        <taxon>Hypocreales</taxon>
        <taxon>Nectriaceae</taxon>
        <taxon>Fusarium</taxon>
        <taxon>Fusarium solani species complex</taxon>
    </lineage>
</organism>
<keyword evidence="5 12" id="KW-0686">Riboflavin biosynthesis</keyword>
<dbReference type="GO" id="GO:0005758">
    <property type="term" value="C:mitochondrial intermembrane space"/>
    <property type="evidence" value="ECO:0007669"/>
    <property type="project" value="TreeGrafter"/>
</dbReference>
<dbReference type="InterPro" id="IPR000422">
    <property type="entry name" value="DHBP_synthase_RibB"/>
</dbReference>
<name>A0A9W8W4E3_9HYPO</name>
<dbReference type="FunFam" id="3.90.870.10:FF:000002">
    <property type="entry name" value="3,4-dihydroxy-2-butanone 4-phosphate synthase"/>
    <property type="match status" value="1"/>
</dbReference>
<evidence type="ECO:0000256" key="1">
    <source>
        <dbReference type="ARBA" id="ARBA00004904"/>
    </source>
</evidence>
<comment type="subunit">
    <text evidence="2 12">Homodimer.</text>
</comment>
<dbReference type="OrthoDB" id="60371at2759"/>
<dbReference type="GO" id="GO:0046872">
    <property type="term" value="F:metal ion binding"/>
    <property type="evidence" value="ECO:0007669"/>
    <property type="project" value="UniProtKB-KW"/>
</dbReference>
<keyword evidence="8" id="KW-0318">Glutathionylation</keyword>
<comment type="catalytic activity">
    <reaction evidence="12">
        <text>D-ribulose 5-phosphate = (2S)-2-hydroxy-3-oxobutyl phosphate + formate + H(+)</text>
        <dbReference type="Rhea" id="RHEA:18457"/>
        <dbReference type="ChEBI" id="CHEBI:15378"/>
        <dbReference type="ChEBI" id="CHEBI:15740"/>
        <dbReference type="ChEBI" id="CHEBI:58121"/>
        <dbReference type="ChEBI" id="CHEBI:58830"/>
        <dbReference type="EC" id="4.1.99.12"/>
    </reaction>
</comment>
<evidence type="ECO:0000256" key="3">
    <source>
        <dbReference type="ARBA" id="ARBA00012153"/>
    </source>
</evidence>
<comment type="pathway">
    <text evidence="1 12">Cofactor biosynthesis; riboflavin biosynthesis; 2-hydroxy-3-oxobutyl phosphate from D-ribulose 5-phosphate: step 1/1.</text>
</comment>
<proteinExistence type="inferred from homology"/>